<gene>
    <name evidence="1" type="ORF">DY78_GL002812</name>
</gene>
<evidence type="ECO:0008006" key="3">
    <source>
        <dbReference type="Google" id="ProtNLM"/>
    </source>
</evidence>
<name>A0A0R2NQG5_9LACO</name>
<evidence type="ECO:0000313" key="2">
    <source>
        <dbReference type="Proteomes" id="UP000050920"/>
    </source>
</evidence>
<sequence length="185" mass="21291">MTETELRDLFWADEDLQQILKLSRDLQLADTWICAGILRNFVWNVLSGRPGFDATTDVDVVFYDSKISYAATLELEQQLLTTAPQYRWQLKNEVYMHQHTPGGQPYTDTCDAIAKFPETATAIGLHLIDGTPELFLPYGSADLCALAVRPTPYFKQDAQRMASYQRRVQTKPWQQKWPQLQIFLT</sequence>
<protein>
    <recommendedName>
        <fullName evidence="3">Nucleotidyltransferase family protein</fullName>
    </recommendedName>
</protein>
<proteinExistence type="predicted"/>
<evidence type="ECO:0000313" key="1">
    <source>
        <dbReference type="EMBL" id="KRO27908.1"/>
    </source>
</evidence>
<organism evidence="1 2">
    <name type="scientific">Lactiplantibacillus fabifermentans DSM 21115</name>
    <dbReference type="NCBI Taxonomy" id="1413187"/>
    <lineage>
        <taxon>Bacteria</taxon>
        <taxon>Bacillati</taxon>
        <taxon>Bacillota</taxon>
        <taxon>Bacilli</taxon>
        <taxon>Lactobacillales</taxon>
        <taxon>Lactobacillaceae</taxon>
        <taxon>Lactiplantibacillus</taxon>
    </lineage>
</organism>
<comment type="caution">
    <text evidence="1">The sequence shown here is derived from an EMBL/GenBank/DDBJ whole genome shotgun (WGS) entry which is preliminary data.</text>
</comment>
<accession>A0A0R2NQG5</accession>
<dbReference type="PANTHER" id="PTHR39166:SF1">
    <property type="entry name" value="BLL1166 PROTEIN"/>
    <property type="match status" value="1"/>
</dbReference>
<dbReference type="InterPro" id="IPR009267">
    <property type="entry name" value="NTP_transf_6"/>
</dbReference>
<dbReference type="Proteomes" id="UP000050920">
    <property type="component" value="Unassembled WGS sequence"/>
</dbReference>
<reference evidence="1 2" key="1">
    <citation type="journal article" date="2015" name="Genome Announc.">
        <title>Expanding the biotechnology potential of lactobacilli through comparative genomics of 213 strains and associated genera.</title>
        <authorList>
            <person name="Sun Z."/>
            <person name="Harris H.M."/>
            <person name="McCann A."/>
            <person name="Guo C."/>
            <person name="Argimon S."/>
            <person name="Zhang W."/>
            <person name="Yang X."/>
            <person name="Jeffery I.B."/>
            <person name="Cooney J.C."/>
            <person name="Kagawa T.F."/>
            <person name="Liu W."/>
            <person name="Song Y."/>
            <person name="Salvetti E."/>
            <person name="Wrobel A."/>
            <person name="Rasinkangas P."/>
            <person name="Parkhill J."/>
            <person name="Rea M.C."/>
            <person name="O'Sullivan O."/>
            <person name="Ritari J."/>
            <person name="Douillard F.P."/>
            <person name="Paul Ross R."/>
            <person name="Yang R."/>
            <person name="Briner A.E."/>
            <person name="Felis G.E."/>
            <person name="de Vos W.M."/>
            <person name="Barrangou R."/>
            <person name="Klaenhammer T.R."/>
            <person name="Caufield P.W."/>
            <person name="Cui Y."/>
            <person name="Zhang H."/>
            <person name="O'Toole P.W."/>
        </authorList>
    </citation>
    <scope>NUCLEOTIDE SEQUENCE [LARGE SCALE GENOMIC DNA]</scope>
    <source>
        <strain evidence="1 2">DSM 21115</strain>
    </source>
</reference>
<dbReference type="EMBL" id="AYGX02000063">
    <property type="protein sequence ID" value="KRO27908.1"/>
    <property type="molecule type" value="Genomic_DNA"/>
</dbReference>
<keyword evidence="2" id="KW-1185">Reference proteome</keyword>
<dbReference type="Pfam" id="PF06042">
    <property type="entry name" value="NTP_transf_6"/>
    <property type="match status" value="1"/>
</dbReference>
<dbReference type="RefSeq" id="WP_024626228.1">
    <property type="nucleotide sequence ID" value="NZ_AYGX02000063.1"/>
</dbReference>
<dbReference type="AlphaFoldDB" id="A0A0R2NQG5"/>
<dbReference type="PANTHER" id="PTHR39166">
    <property type="entry name" value="BLL1166 PROTEIN"/>
    <property type="match status" value="1"/>
</dbReference>